<evidence type="ECO:0000313" key="1">
    <source>
        <dbReference type="EnsemblProtists" id="PYU1_T007873"/>
    </source>
</evidence>
<dbReference type="OMA" id="MFAYAFE"/>
<proteinExistence type="predicted"/>
<keyword evidence="2" id="KW-1185">Reference proteome</keyword>
<reference evidence="1" key="3">
    <citation type="submission" date="2015-02" db="UniProtKB">
        <authorList>
            <consortium name="EnsemblProtists"/>
        </authorList>
    </citation>
    <scope>IDENTIFICATION</scope>
    <source>
        <strain evidence="1">DAOM BR144</strain>
    </source>
</reference>
<protein>
    <submittedName>
        <fullName evidence="1">Uncharacterized protein</fullName>
    </submittedName>
</protein>
<name>K3WSC9_GLOUD</name>
<reference evidence="2" key="1">
    <citation type="journal article" date="2010" name="Genome Biol.">
        <title>Genome sequence of the necrotrophic plant pathogen Pythium ultimum reveals original pathogenicity mechanisms and effector repertoire.</title>
        <authorList>
            <person name="Levesque C.A."/>
            <person name="Brouwer H."/>
            <person name="Cano L."/>
            <person name="Hamilton J.P."/>
            <person name="Holt C."/>
            <person name="Huitema E."/>
            <person name="Raffaele S."/>
            <person name="Robideau G.P."/>
            <person name="Thines M."/>
            <person name="Win J."/>
            <person name="Zerillo M.M."/>
            <person name="Beakes G.W."/>
            <person name="Boore J.L."/>
            <person name="Busam D."/>
            <person name="Dumas B."/>
            <person name="Ferriera S."/>
            <person name="Fuerstenberg S.I."/>
            <person name="Gachon C.M."/>
            <person name="Gaulin E."/>
            <person name="Govers F."/>
            <person name="Grenville-Briggs L."/>
            <person name="Horner N."/>
            <person name="Hostetler J."/>
            <person name="Jiang R.H."/>
            <person name="Johnson J."/>
            <person name="Krajaejun T."/>
            <person name="Lin H."/>
            <person name="Meijer H.J."/>
            <person name="Moore B."/>
            <person name="Morris P."/>
            <person name="Phuntmart V."/>
            <person name="Puiu D."/>
            <person name="Shetty J."/>
            <person name="Stajich J.E."/>
            <person name="Tripathy S."/>
            <person name="Wawra S."/>
            <person name="van West P."/>
            <person name="Whitty B.R."/>
            <person name="Coutinho P.M."/>
            <person name="Henrissat B."/>
            <person name="Martin F."/>
            <person name="Thomas P.D."/>
            <person name="Tyler B.M."/>
            <person name="De Vries R.P."/>
            <person name="Kamoun S."/>
            <person name="Yandell M."/>
            <person name="Tisserat N."/>
            <person name="Buell C.R."/>
        </authorList>
    </citation>
    <scope>NUCLEOTIDE SEQUENCE</scope>
    <source>
        <strain evidence="2">DAOM:BR144</strain>
    </source>
</reference>
<dbReference type="Proteomes" id="UP000019132">
    <property type="component" value="Unassembled WGS sequence"/>
</dbReference>
<dbReference type="VEuPathDB" id="FungiDB:PYU1_G007857"/>
<dbReference type="EMBL" id="GL376617">
    <property type="status" value="NOT_ANNOTATED_CDS"/>
    <property type="molecule type" value="Genomic_DNA"/>
</dbReference>
<dbReference type="eggNOG" id="ENOG502SI9U">
    <property type="taxonomic scope" value="Eukaryota"/>
</dbReference>
<accession>K3WSC9</accession>
<dbReference type="HOGENOM" id="CLU_043747_1_0_1"/>
<dbReference type="AlphaFoldDB" id="K3WSC9"/>
<evidence type="ECO:0000313" key="2">
    <source>
        <dbReference type="Proteomes" id="UP000019132"/>
    </source>
</evidence>
<reference evidence="2" key="2">
    <citation type="submission" date="2010-04" db="EMBL/GenBank/DDBJ databases">
        <authorList>
            <person name="Buell R."/>
            <person name="Hamilton J."/>
            <person name="Hostetler J."/>
        </authorList>
    </citation>
    <scope>NUCLEOTIDE SEQUENCE [LARGE SCALE GENOMIC DNA]</scope>
    <source>
        <strain evidence="2">DAOM:BR144</strain>
    </source>
</reference>
<sequence length="222" mass="25094">MKQRKSKFGNKLLPRFRCTQPAKPGYAYCCAAHDPTHSAAFSPEDFGKYGLRSLKKSAIVELYNGKDPYHEAELPQDIDKKSYHLDHIFEKQMFAYAFECVAKGIAEYVRDEIANEDGNLALTRAATNELKGAACWKFFDDSITGHRAPDSGLNSYLLTTHGISTTRNHNRLQCAETKRICTAIFKSARSCQHKLDDENDNELLKDEVAHQLQNMTAAMQLK</sequence>
<dbReference type="EnsemblProtists" id="PYU1_T007873">
    <property type="protein sequence ID" value="PYU1_T007873"/>
    <property type="gene ID" value="PYU1_G007857"/>
</dbReference>
<dbReference type="InParanoid" id="K3WSC9"/>
<organism evidence="1 2">
    <name type="scientific">Globisporangium ultimum (strain ATCC 200006 / CBS 805.95 / DAOM BR144)</name>
    <name type="common">Pythium ultimum</name>
    <dbReference type="NCBI Taxonomy" id="431595"/>
    <lineage>
        <taxon>Eukaryota</taxon>
        <taxon>Sar</taxon>
        <taxon>Stramenopiles</taxon>
        <taxon>Oomycota</taxon>
        <taxon>Peronosporomycetes</taxon>
        <taxon>Pythiales</taxon>
        <taxon>Pythiaceae</taxon>
        <taxon>Globisporangium</taxon>
    </lineage>
</organism>